<evidence type="ECO:0000313" key="2">
    <source>
        <dbReference type="Proteomes" id="UP000287033"/>
    </source>
</evidence>
<reference evidence="1 2" key="1">
    <citation type="journal article" date="2018" name="Nat. Ecol. Evol.">
        <title>Shark genomes provide insights into elasmobranch evolution and the origin of vertebrates.</title>
        <authorList>
            <person name="Hara Y"/>
            <person name="Yamaguchi K"/>
            <person name="Onimaru K"/>
            <person name="Kadota M"/>
            <person name="Koyanagi M"/>
            <person name="Keeley SD"/>
            <person name="Tatsumi K"/>
            <person name="Tanaka K"/>
            <person name="Motone F"/>
            <person name="Kageyama Y"/>
            <person name="Nozu R"/>
            <person name="Adachi N"/>
            <person name="Nishimura O"/>
            <person name="Nakagawa R"/>
            <person name="Tanegashima C"/>
            <person name="Kiyatake I"/>
            <person name="Matsumoto R"/>
            <person name="Murakumo K"/>
            <person name="Nishida K"/>
            <person name="Terakita A"/>
            <person name="Kuratani S"/>
            <person name="Sato K"/>
            <person name="Hyodo S Kuraku.S."/>
        </authorList>
    </citation>
    <scope>NUCLEOTIDE SEQUENCE [LARGE SCALE GENOMIC DNA]</scope>
</reference>
<dbReference type="Proteomes" id="UP000287033">
    <property type="component" value="Unassembled WGS sequence"/>
</dbReference>
<organism evidence="1 2">
    <name type="scientific">Chiloscyllium punctatum</name>
    <name type="common">Brownbanded bambooshark</name>
    <name type="synonym">Hemiscyllium punctatum</name>
    <dbReference type="NCBI Taxonomy" id="137246"/>
    <lineage>
        <taxon>Eukaryota</taxon>
        <taxon>Metazoa</taxon>
        <taxon>Chordata</taxon>
        <taxon>Craniata</taxon>
        <taxon>Vertebrata</taxon>
        <taxon>Chondrichthyes</taxon>
        <taxon>Elasmobranchii</taxon>
        <taxon>Galeomorphii</taxon>
        <taxon>Galeoidea</taxon>
        <taxon>Orectolobiformes</taxon>
        <taxon>Hemiscylliidae</taxon>
        <taxon>Chiloscyllium</taxon>
    </lineage>
</organism>
<dbReference type="AlphaFoldDB" id="A0A401RXA2"/>
<name>A0A401RXA2_CHIPU</name>
<evidence type="ECO:0000313" key="1">
    <source>
        <dbReference type="EMBL" id="GCC22784.1"/>
    </source>
</evidence>
<keyword evidence="2" id="KW-1185">Reference proteome</keyword>
<sequence>MELTINHPDGEGKAQKILSNHLCHKPDVNLLFGIQATREICQSLTASSLSLDFDCHLDVIDILVLSQIMNHEPIDASESL</sequence>
<accession>A0A401RXA2</accession>
<protein>
    <submittedName>
        <fullName evidence="1">Uncharacterized protein</fullName>
    </submittedName>
</protein>
<dbReference type="EMBL" id="BEZZ01000017">
    <property type="protein sequence ID" value="GCC22784.1"/>
    <property type="molecule type" value="Genomic_DNA"/>
</dbReference>
<proteinExistence type="predicted"/>
<gene>
    <name evidence="1" type="ORF">chiPu_0001174</name>
</gene>
<comment type="caution">
    <text evidence="1">The sequence shown here is derived from an EMBL/GenBank/DDBJ whole genome shotgun (WGS) entry which is preliminary data.</text>
</comment>